<evidence type="ECO:0000313" key="4">
    <source>
        <dbReference type="Proteomes" id="UP000815325"/>
    </source>
</evidence>
<gene>
    <name evidence="3" type="ORF">DUNSADRAFT_8837</name>
</gene>
<comment type="caution">
    <text evidence="3">The sequence shown here is derived from an EMBL/GenBank/DDBJ whole genome shotgun (WGS) entry which is preliminary data.</text>
</comment>
<dbReference type="EMBL" id="MU072628">
    <property type="protein sequence ID" value="KAF5825546.1"/>
    <property type="molecule type" value="Genomic_DNA"/>
</dbReference>
<dbReference type="SUPFAM" id="SSF53098">
    <property type="entry name" value="Ribonuclease H-like"/>
    <property type="match status" value="1"/>
</dbReference>
<protein>
    <recommendedName>
        <fullName evidence="5">Exonuclease domain-containing protein</fullName>
    </recommendedName>
</protein>
<keyword evidence="2" id="KW-0378">Hydrolase</keyword>
<dbReference type="PANTHER" id="PTHR12801:SF159">
    <property type="entry name" value="C3H1-TYPE DOMAIN-CONTAINING PROTEIN"/>
    <property type="match status" value="1"/>
</dbReference>
<organism evidence="3 4">
    <name type="scientific">Dunaliella salina</name>
    <name type="common">Green alga</name>
    <name type="synonym">Protococcus salinus</name>
    <dbReference type="NCBI Taxonomy" id="3046"/>
    <lineage>
        <taxon>Eukaryota</taxon>
        <taxon>Viridiplantae</taxon>
        <taxon>Chlorophyta</taxon>
        <taxon>core chlorophytes</taxon>
        <taxon>Chlorophyceae</taxon>
        <taxon>CS clade</taxon>
        <taxon>Chlamydomonadales</taxon>
        <taxon>Dunaliellaceae</taxon>
        <taxon>Dunaliella</taxon>
    </lineage>
</organism>
<evidence type="ECO:0000256" key="2">
    <source>
        <dbReference type="ARBA" id="ARBA00022801"/>
    </source>
</evidence>
<reference evidence="3" key="1">
    <citation type="submission" date="2017-08" db="EMBL/GenBank/DDBJ databases">
        <authorList>
            <person name="Polle J.E."/>
            <person name="Barry K."/>
            <person name="Cushman J."/>
            <person name="Schmutz J."/>
            <person name="Tran D."/>
            <person name="Hathwaick L.T."/>
            <person name="Yim W.C."/>
            <person name="Jenkins J."/>
            <person name="Mckie-Krisberg Z.M."/>
            <person name="Prochnik S."/>
            <person name="Lindquist E."/>
            <person name="Dockter R.B."/>
            <person name="Adam C."/>
            <person name="Molina H."/>
            <person name="Bunkerborg J."/>
            <person name="Jin E."/>
            <person name="Buchheim M."/>
            <person name="Magnuson J."/>
        </authorList>
    </citation>
    <scope>NUCLEOTIDE SEQUENCE</scope>
    <source>
        <strain evidence="3">CCAP 19/18</strain>
    </source>
</reference>
<name>A0ABQ7FSN8_DUNSA</name>
<accession>A0ABQ7FSN8</accession>
<dbReference type="InterPro" id="IPR012337">
    <property type="entry name" value="RNaseH-like_sf"/>
</dbReference>
<keyword evidence="1" id="KW-0540">Nuclease</keyword>
<proteinExistence type="predicted"/>
<evidence type="ECO:0008006" key="5">
    <source>
        <dbReference type="Google" id="ProtNLM"/>
    </source>
</evidence>
<keyword evidence="4" id="KW-1185">Reference proteome</keyword>
<dbReference type="InterPro" id="IPR036397">
    <property type="entry name" value="RNaseH_sf"/>
</dbReference>
<dbReference type="Proteomes" id="UP000815325">
    <property type="component" value="Unassembled WGS sequence"/>
</dbReference>
<sequence length="127" mass="13756">MHSNSILIPFDNPYFSVDVECVATGYDHNSRAVAQVSLVNQCEQAILNLYVKPDKPVVSHLTPLTGITKELLEQYGIPLEEAVKILRANLPTNSILVGQSIGQDVNWLGLKEGVDFAGLQGEAASHA</sequence>
<evidence type="ECO:0000313" key="3">
    <source>
        <dbReference type="EMBL" id="KAF5825546.1"/>
    </source>
</evidence>
<dbReference type="PANTHER" id="PTHR12801">
    <property type="entry name" value="RNA EXONUCLEASE REXO1 / RECO3 FAMILY MEMBER-RELATED"/>
    <property type="match status" value="1"/>
</dbReference>
<dbReference type="InterPro" id="IPR047021">
    <property type="entry name" value="REXO1/3/4-like"/>
</dbReference>
<evidence type="ECO:0000256" key="1">
    <source>
        <dbReference type="ARBA" id="ARBA00022722"/>
    </source>
</evidence>
<dbReference type="Gene3D" id="3.30.420.10">
    <property type="entry name" value="Ribonuclease H-like superfamily/Ribonuclease H"/>
    <property type="match status" value="1"/>
</dbReference>